<evidence type="ECO:0000256" key="5">
    <source>
        <dbReference type="ARBA" id="ARBA00081246"/>
    </source>
</evidence>
<feature type="region of interest" description="Disordered" evidence="7">
    <location>
        <begin position="1"/>
        <end position="26"/>
    </location>
</feature>
<keyword evidence="3" id="KW-0677">Repeat</keyword>
<dbReference type="InterPro" id="IPR015943">
    <property type="entry name" value="WD40/YVTN_repeat-like_dom_sf"/>
</dbReference>
<proteinExistence type="inferred from homology"/>
<accession>A0A0N1NZL6</accession>
<name>A0A0N1NZL6_9EURO</name>
<dbReference type="EMBL" id="LFJN01000023">
    <property type="protein sequence ID" value="KPI37557.1"/>
    <property type="molecule type" value="Genomic_DNA"/>
</dbReference>
<evidence type="ECO:0000256" key="2">
    <source>
        <dbReference type="ARBA" id="ARBA00022574"/>
    </source>
</evidence>
<comment type="similarity">
    <text evidence="1">Belongs to the WD repeat rae1 family.</text>
</comment>
<dbReference type="RefSeq" id="XP_017997520.1">
    <property type="nucleotide sequence ID" value="XM_018144151.1"/>
</dbReference>
<dbReference type="InterPro" id="IPR036322">
    <property type="entry name" value="WD40_repeat_dom_sf"/>
</dbReference>
<evidence type="ECO:0000256" key="7">
    <source>
        <dbReference type="SAM" id="MobiDB-lite"/>
    </source>
</evidence>
<dbReference type="AlphaFoldDB" id="A0A0N1NZL6"/>
<evidence type="ECO:0000313" key="9">
    <source>
        <dbReference type="Proteomes" id="UP000038010"/>
    </source>
</evidence>
<dbReference type="STRING" id="1664694.A0A0N1NZL6"/>
<dbReference type="VEuPathDB" id="FungiDB:AB675_4042"/>
<evidence type="ECO:0000256" key="6">
    <source>
        <dbReference type="PROSITE-ProRule" id="PRU00221"/>
    </source>
</evidence>
<dbReference type="PROSITE" id="PS50082">
    <property type="entry name" value="WD_REPEATS_2"/>
    <property type="match status" value="2"/>
</dbReference>
<dbReference type="Proteomes" id="UP000038010">
    <property type="component" value="Unassembled WGS sequence"/>
</dbReference>
<dbReference type="PANTHER" id="PTHR10971">
    <property type="entry name" value="MRNA EXPORT FACTOR AND BUB3"/>
    <property type="match status" value="1"/>
</dbReference>
<feature type="repeat" description="WD" evidence="6">
    <location>
        <begin position="256"/>
        <end position="288"/>
    </location>
</feature>
<reference evidence="8 9" key="1">
    <citation type="submission" date="2015-06" db="EMBL/GenBank/DDBJ databases">
        <title>Draft genome of the ant-associated black yeast Phialophora attae CBS 131958.</title>
        <authorList>
            <person name="Moreno L.F."/>
            <person name="Stielow B.J."/>
            <person name="de Hoog S."/>
            <person name="Vicente V.A."/>
            <person name="Weiss V.A."/>
            <person name="de Vries M."/>
            <person name="Cruz L.M."/>
            <person name="Souza E.M."/>
        </authorList>
    </citation>
    <scope>NUCLEOTIDE SEQUENCE [LARGE SCALE GENOMIC DNA]</scope>
    <source>
        <strain evidence="8 9">CBS 131958</strain>
    </source>
</reference>
<evidence type="ECO:0000256" key="3">
    <source>
        <dbReference type="ARBA" id="ARBA00022737"/>
    </source>
</evidence>
<keyword evidence="2 6" id="KW-0853">WD repeat</keyword>
<protein>
    <recommendedName>
        <fullName evidence="4">WD40 repeat protein poxJ</fullName>
    </recommendedName>
    <alternativeName>
        <fullName evidence="5">Oxaleimides biosynthesis cluster protein J</fullName>
    </alternativeName>
</protein>
<dbReference type="InterPro" id="IPR001680">
    <property type="entry name" value="WD40_rpt"/>
</dbReference>
<evidence type="ECO:0000313" key="8">
    <source>
        <dbReference type="EMBL" id="KPI37557.1"/>
    </source>
</evidence>
<dbReference type="FunFam" id="2.130.10.10:FF:000190">
    <property type="entry name" value="Nuclear pore complex subunit"/>
    <property type="match status" value="1"/>
</dbReference>
<gene>
    <name evidence="8" type="ORF">AB675_4042</name>
</gene>
<dbReference type="SUPFAM" id="SSF50978">
    <property type="entry name" value="WD40 repeat-like"/>
    <property type="match status" value="1"/>
</dbReference>
<evidence type="ECO:0000256" key="4">
    <source>
        <dbReference type="ARBA" id="ARBA00074082"/>
    </source>
</evidence>
<dbReference type="Pfam" id="PF00400">
    <property type="entry name" value="WD40"/>
    <property type="match status" value="3"/>
</dbReference>
<feature type="repeat" description="WD" evidence="6">
    <location>
        <begin position="114"/>
        <end position="157"/>
    </location>
</feature>
<comment type="caution">
    <text evidence="8">The sequence shown here is derived from an EMBL/GenBank/DDBJ whole genome shotgun (WGS) entry which is preliminary data.</text>
</comment>
<organism evidence="8 9">
    <name type="scientific">Cyphellophora attinorum</name>
    <dbReference type="NCBI Taxonomy" id="1664694"/>
    <lineage>
        <taxon>Eukaryota</taxon>
        <taxon>Fungi</taxon>
        <taxon>Dikarya</taxon>
        <taxon>Ascomycota</taxon>
        <taxon>Pezizomycotina</taxon>
        <taxon>Eurotiomycetes</taxon>
        <taxon>Chaetothyriomycetidae</taxon>
        <taxon>Chaetothyriales</taxon>
        <taxon>Cyphellophoraceae</taxon>
        <taxon>Cyphellophora</taxon>
    </lineage>
</organism>
<dbReference type="SMART" id="SM00320">
    <property type="entry name" value="WD40"/>
    <property type="match status" value="5"/>
</dbReference>
<dbReference type="PROSITE" id="PS50294">
    <property type="entry name" value="WD_REPEATS_REGION"/>
    <property type="match status" value="1"/>
</dbReference>
<dbReference type="GeneID" id="28736031"/>
<dbReference type="Gene3D" id="2.130.10.10">
    <property type="entry name" value="YVTN repeat-like/Quinoprotein amine dehydrogenase"/>
    <property type="match status" value="1"/>
</dbReference>
<keyword evidence="9" id="KW-1185">Reference proteome</keyword>
<dbReference type="OrthoDB" id="256303at2759"/>
<evidence type="ECO:0000256" key="1">
    <source>
        <dbReference type="ARBA" id="ARBA00007830"/>
    </source>
</evidence>
<sequence length="360" mass="39663">MAGLFGTQASTNTNAPGDISKDVALNQPPDDSISDIRFSPTADFLAVASWDKKVRIYQVDSSSGQSEGKAQIEFDGPVLATAWSEDGSKVVGASADKTFKMLDLGSNSMTPQSLTAHDEPIKCARFTNIQNTPVLVTGSWDKKVKYWDLRSDKPAVTIENQDRVYTLDTRGKLLVIGTADRYINIIDLNKPESFYKTIQSPLKFQTRVVSCFTPTPNGFAIGSIEGRCAIQYVEERDASNNFSFKCHRETNPNNKDQSNVYAVNAISFHPEHGTFSTAGSDGQFNFWDGQAKHRLKGFPSAGAPITATDFNRQGTIFAYALSYDWSQGFQKNTAQQPHKVMLHAVNQDEVKPRPKAGGKR</sequence>